<keyword evidence="3" id="KW-1003">Cell membrane</keyword>
<evidence type="ECO:0000256" key="2">
    <source>
        <dbReference type="ARBA" id="ARBA00010358"/>
    </source>
</evidence>
<dbReference type="GO" id="GO:0006457">
    <property type="term" value="P:protein folding"/>
    <property type="evidence" value="ECO:0007669"/>
    <property type="project" value="InterPro"/>
</dbReference>
<evidence type="ECO:0000313" key="15">
    <source>
        <dbReference type="EMBL" id="AWI54620.1"/>
    </source>
</evidence>
<gene>
    <name evidence="15" type="ORF">DEH84_15210</name>
</gene>
<evidence type="ECO:0000256" key="13">
    <source>
        <dbReference type="SAM" id="MobiDB-lite"/>
    </source>
</evidence>
<keyword evidence="5" id="KW-0812">Transmembrane</keyword>
<evidence type="ECO:0000256" key="5">
    <source>
        <dbReference type="ARBA" id="ARBA00022692"/>
    </source>
</evidence>
<dbReference type="AlphaFoldDB" id="A0A2U8FUC6"/>
<dbReference type="Proteomes" id="UP000244892">
    <property type="component" value="Chromosome"/>
</dbReference>
<keyword evidence="9" id="KW-0472">Membrane</keyword>
<dbReference type="EMBL" id="CP029210">
    <property type="protein sequence ID" value="AWI54620.1"/>
    <property type="molecule type" value="Genomic_DNA"/>
</dbReference>
<evidence type="ECO:0000313" key="16">
    <source>
        <dbReference type="Proteomes" id="UP000244892"/>
    </source>
</evidence>
<dbReference type="GO" id="GO:0051082">
    <property type="term" value="F:unfolded protein binding"/>
    <property type="evidence" value="ECO:0007669"/>
    <property type="project" value="InterPro"/>
</dbReference>
<organism evidence="15 16">
    <name type="scientific">Aquabacterium olei</name>
    <dbReference type="NCBI Taxonomy" id="1296669"/>
    <lineage>
        <taxon>Bacteria</taxon>
        <taxon>Pseudomonadati</taxon>
        <taxon>Pseudomonadota</taxon>
        <taxon>Betaproteobacteria</taxon>
        <taxon>Burkholderiales</taxon>
        <taxon>Aquabacterium</taxon>
    </lineage>
</organism>
<feature type="region of interest" description="Disordered" evidence="13">
    <location>
        <begin position="28"/>
        <end position="65"/>
    </location>
</feature>
<evidence type="ECO:0000256" key="11">
    <source>
        <dbReference type="ARBA" id="ARBA00030948"/>
    </source>
</evidence>
<evidence type="ECO:0000256" key="3">
    <source>
        <dbReference type="ARBA" id="ARBA00022475"/>
    </source>
</evidence>
<keyword evidence="4" id="KW-0997">Cell inner membrane</keyword>
<evidence type="ECO:0000256" key="10">
    <source>
        <dbReference type="ARBA" id="ARBA00023186"/>
    </source>
</evidence>
<dbReference type="InterPro" id="IPR004961">
    <property type="entry name" value="Lipase_chaperone"/>
</dbReference>
<dbReference type="RefSeq" id="WP_109037611.1">
    <property type="nucleotide sequence ID" value="NZ_CP029210.1"/>
</dbReference>
<comment type="similarity">
    <text evidence="2">Belongs to the lipase chaperone family.</text>
</comment>
<feature type="signal peptide" evidence="14">
    <location>
        <begin position="1"/>
        <end position="27"/>
    </location>
</feature>
<feature type="compositionally biased region" description="Low complexity" evidence="13">
    <location>
        <begin position="28"/>
        <end position="38"/>
    </location>
</feature>
<keyword evidence="16" id="KW-1185">Reference proteome</keyword>
<evidence type="ECO:0000256" key="7">
    <source>
        <dbReference type="ARBA" id="ARBA00022989"/>
    </source>
</evidence>
<evidence type="ECO:0000256" key="14">
    <source>
        <dbReference type="SAM" id="SignalP"/>
    </source>
</evidence>
<feature type="compositionally biased region" description="Pro residues" evidence="13">
    <location>
        <begin position="211"/>
        <end position="220"/>
    </location>
</feature>
<dbReference type="Pfam" id="PF03280">
    <property type="entry name" value="Lipase_chap"/>
    <property type="match status" value="1"/>
</dbReference>
<dbReference type="SUPFAM" id="SSF158855">
    <property type="entry name" value="Lipase chaperone-like"/>
    <property type="match status" value="1"/>
</dbReference>
<keyword evidence="7" id="KW-1133">Transmembrane helix</keyword>
<evidence type="ECO:0000256" key="9">
    <source>
        <dbReference type="ARBA" id="ARBA00023136"/>
    </source>
</evidence>
<evidence type="ECO:0000256" key="8">
    <source>
        <dbReference type="ARBA" id="ARBA00023098"/>
    </source>
</evidence>
<dbReference type="KEGG" id="aon:DEH84_15210"/>
<proteinExistence type="inferred from homology"/>
<evidence type="ECO:0000256" key="1">
    <source>
        <dbReference type="ARBA" id="ARBA00004383"/>
    </source>
</evidence>
<protein>
    <recommendedName>
        <fullName evidence="11">Lipase helper protein</fullName>
    </recommendedName>
    <alternativeName>
        <fullName evidence="12">Lipase modulator</fullName>
    </alternativeName>
</protein>
<reference evidence="15 16" key="1">
    <citation type="submission" date="2018-05" db="EMBL/GenBank/DDBJ databases">
        <title>complete genome sequence of Aquabacterium olei NBRC 110486.</title>
        <authorList>
            <person name="Tang B."/>
            <person name="Chang J."/>
            <person name="Zhang L."/>
            <person name="Yang H."/>
        </authorList>
    </citation>
    <scope>NUCLEOTIDE SEQUENCE [LARGE SCALE GENOMIC DNA]</scope>
    <source>
        <strain evidence="15 16">NBRC 110486</strain>
    </source>
</reference>
<accession>A0A2U8FUC6</accession>
<comment type="subcellular location">
    <subcellularLocation>
        <location evidence="1">Cell inner membrane</location>
        <topology evidence="1">Single-pass membrane protein</topology>
        <orientation evidence="1">Periplasmic side</orientation>
    </subcellularLocation>
</comment>
<evidence type="ECO:0000256" key="12">
    <source>
        <dbReference type="ARBA" id="ARBA00031542"/>
    </source>
</evidence>
<dbReference type="OrthoDB" id="9151601at2"/>
<keyword evidence="14" id="KW-0732">Signal</keyword>
<name>A0A2U8FUC6_9BURK</name>
<keyword evidence="10" id="KW-0143">Chaperone</keyword>
<evidence type="ECO:0000256" key="4">
    <source>
        <dbReference type="ARBA" id="ARBA00022519"/>
    </source>
</evidence>
<dbReference type="GO" id="GO:0016042">
    <property type="term" value="P:lipid catabolic process"/>
    <property type="evidence" value="ECO:0007669"/>
    <property type="project" value="UniProtKB-KW"/>
</dbReference>
<keyword evidence="6" id="KW-0442">Lipid degradation</keyword>
<sequence length="310" mass="34398">MDMRLKLTAGVVAVAALAAAAFSLRPAAPGADPDGRPASSSDGWAMIKPGGQVEEGARPAPGAAAMTPEQVRQRLFRQGSFAGTEPSGDWCVAQGKLSACAALRHRFEYYILGLGEVTVDDLRVLVLDEANRAHGHALAQQIIAVWDKYWQLRGHAWRNRFDQSDRRTWLPVFEEQRMVRRQILGTDWAHAFYADDEAKFQAHYAQLESGLPPPPDPGEPVPQMAPGKDPAAVHAERVARYGEAAATRLAKADDEWADWQRRLAAARQEWQRLQGASHLSDTQRRQDMADYVSAHFKPDEHLRVQALLKL</sequence>
<dbReference type="GO" id="GO:0005886">
    <property type="term" value="C:plasma membrane"/>
    <property type="evidence" value="ECO:0007669"/>
    <property type="project" value="UniProtKB-SubCell"/>
</dbReference>
<feature type="chain" id="PRO_5015895352" description="Lipase helper protein" evidence="14">
    <location>
        <begin position="28"/>
        <end position="310"/>
    </location>
</feature>
<evidence type="ECO:0000256" key="6">
    <source>
        <dbReference type="ARBA" id="ARBA00022963"/>
    </source>
</evidence>
<keyword evidence="8" id="KW-0443">Lipid metabolism</keyword>
<feature type="region of interest" description="Disordered" evidence="13">
    <location>
        <begin position="208"/>
        <end position="228"/>
    </location>
</feature>